<dbReference type="EMBL" id="JNFP01000007">
    <property type="protein sequence ID" value="KIA65426.1"/>
    <property type="molecule type" value="Genomic_DNA"/>
</dbReference>
<comment type="caution">
    <text evidence="1">The sequence shown here is derived from an EMBL/GenBank/DDBJ whole genome shotgun (WGS) entry which is preliminary data.</text>
</comment>
<name>A0ABR4ZJB5_9NOCA</name>
<proteinExistence type="predicted"/>
<evidence type="ECO:0000313" key="1">
    <source>
        <dbReference type="EMBL" id="KIA65426.1"/>
    </source>
</evidence>
<evidence type="ECO:0000313" key="2">
    <source>
        <dbReference type="Proteomes" id="UP000031364"/>
    </source>
</evidence>
<dbReference type="Proteomes" id="UP000031364">
    <property type="component" value="Unassembled WGS sequence"/>
</dbReference>
<keyword evidence="2" id="KW-1185">Reference proteome</keyword>
<protein>
    <recommendedName>
        <fullName evidence="3">CopG family transcriptional regulator</fullName>
    </recommendedName>
</protein>
<accession>A0ABR4ZJB5</accession>
<dbReference type="RefSeq" id="WP_043666414.1">
    <property type="nucleotide sequence ID" value="NZ_BDCI01000017.1"/>
</dbReference>
<gene>
    <name evidence="1" type="ORF">FG87_07285</name>
</gene>
<evidence type="ECO:0008006" key="3">
    <source>
        <dbReference type="Google" id="ProtNLM"/>
    </source>
</evidence>
<reference evidence="1 2" key="1">
    <citation type="journal article" date="2014" name="Int. J. Syst. Evol. Microbiol.">
        <title>Nocardia vulneris sp. nov., isolated from wounds of human patients in North America.</title>
        <authorList>
            <person name="Lasker B.A."/>
            <person name="Bell M."/>
            <person name="Klenk H.P."/>
            <person name="Sproer C."/>
            <person name="Schumann C."/>
            <person name="Schumann P."/>
            <person name="Brown J.M."/>
        </authorList>
    </citation>
    <scope>NUCLEOTIDE SEQUENCE [LARGE SCALE GENOMIC DNA]</scope>
    <source>
        <strain evidence="1 2">W9851</strain>
    </source>
</reference>
<sequence>MATRDITVTVDKSEWRALKYAAECAGMSLEAYVCWGVRLLALESRPEGGARHHSAVRAPAARRTPRVADELESVAWSETFAERLSHRAEGFRND</sequence>
<organism evidence="1 2">
    <name type="scientific">Nocardia vulneris</name>
    <dbReference type="NCBI Taxonomy" id="1141657"/>
    <lineage>
        <taxon>Bacteria</taxon>
        <taxon>Bacillati</taxon>
        <taxon>Actinomycetota</taxon>
        <taxon>Actinomycetes</taxon>
        <taxon>Mycobacteriales</taxon>
        <taxon>Nocardiaceae</taxon>
        <taxon>Nocardia</taxon>
    </lineage>
</organism>